<protein>
    <recommendedName>
        <fullName evidence="3">Sortilin N-terminal domain-containing protein</fullName>
    </recommendedName>
</protein>
<dbReference type="GO" id="GO:0010411">
    <property type="term" value="P:xyloglucan metabolic process"/>
    <property type="evidence" value="ECO:0007669"/>
    <property type="project" value="TreeGrafter"/>
</dbReference>
<name>A0A399D1Y6_9BACT</name>
<dbReference type="CDD" id="cd15482">
    <property type="entry name" value="Sialidase_non-viral"/>
    <property type="match status" value="1"/>
</dbReference>
<dbReference type="Gene3D" id="2.130.10.10">
    <property type="entry name" value="YVTN repeat-like/Quinoprotein amine dehydrogenase"/>
    <property type="match status" value="4"/>
</dbReference>
<sequence>MAILLVGCHTTKKEVAEQPVNWEKLGPGGGGSTFIPTFSYHSPDNFMVRCDMTGSYLTKNGGASYQQINVPNGATAYAFDPKDANKIYIGSNVLKYSADGGKNWEQIFPSKEDVIREEYIGDHANYQVKTNEKSLYGAEFKRIKTICVDPEIAGAIYFSMGSFFYYSSNSGKSWHKKDLNQQIDFIYTNKTGLKNDVYIFTSHSICIFDKSSNTFIEKKLPKEMTPAFSFAAGIEQSNGKEIFYALHHNQNKPIQGEFGYTEVWFSNDFGIPWNRLTDSIVTNDKSGLMPSYSMISCAEFDARHAYLVCNRYQEKKEDGTMAYWYGVLKTNDTGKTWEWVWKGGGGSGQYGVKDGIGISNLKDAWVENAFGGEYIRLLDVGVAPYDGQTAIVTDWYRTMKTTDGGQNWAEIYSEKQPDGTFTSRGMDVTTSFGVHFDPFDSSHIAISYTDIGYHHSFNGGKSWSRSVEGVPVEWSNTCYWVVFDPDIKDKIWSGWSGMHDFPRGKMTRNPHWKESAKGGICLSLDGGKTWRPVNEGMGFDSPVTSMVLDQGSAPNNRTIYAAVYNKGVYKSVDDGKSWELKNTGIDGSTCAFELTMAPDGSLFLTVSPTPKHTDGVKGRGYYSGAIYKSNNKAESWKKLDVAEDPIFPNGVACDPQNPKRIYLGCWADIQLSDLVGGDIAEETGGNEVINMQGGVFVSEDGGETWTSLFDKNQYVYDVTTDPYHPGRIYCCTFNNAAWRSDDYGKSWEKIKDYDFHWGHRIIVDQNEPEKIYITTFGSSVWHGIPEKEW</sequence>
<accession>A0A399D1Y6</accession>
<dbReference type="OrthoDB" id="9757809at2"/>
<organism evidence="1 2">
    <name type="scientific">Mariniphaga sediminis</name>
    <dbReference type="NCBI Taxonomy" id="1628158"/>
    <lineage>
        <taxon>Bacteria</taxon>
        <taxon>Pseudomonadati</taxon>
        <taxon>Bacteroidota</taxon>
        <taxon>Bacteroidia</taxon>
        <taxon>Marinilabiliales</taxon>
        <taxon>Prolixibacteraceae</taxon>
        <taxon>Mariniphaga</taxon>
    </lineage>
</organism>
<gene>
    <name evidence="1" type="ORF">D1164_10155</name>
</gene>
<evidence type="ECO:0008006" key="3">
    <source>
        <dbReference type="Google" id="ProtNLM"/>
    </source>
</evidence>
<dbReference type="PANTHER" id="PTHR43739">
    <property type="entry name" value="XYLOGLUCANASE (EUROFUNG)"/>
    <property type="match status" value="1"/>
</dbReference>
<dbReference type="SUPFAM" id="SSF110296">
    <property type="entry name" value="Oligoxyloglucan reducing end-specific cellobiohydrolase"/>
    <property type="match status" value="2"/>
</dbReference>
<dbReference type="InterPro" id="IPR052025">
    <property type="entry name" value="Xyloglucanase_GH74"/>
</dbReference>
<dbReference type="InterPro" id="IPR015943">
    <property type="entry name" value="WD40/YVTN_repeat-like_dom_sf"/>
</dbReference>
<dbReference type="RefSeq" id="WP_119349853.1">
    <property type="nucleotide sequence ID" value="NZ_QWET01000006.1"/>
</dbReference>
<keyword evidence="2" id="KW-1185">Reference proteome</keyword>
<dbReference type="PANTHER" id="PTHR43739:SF5">
    <property type="entry name" value="EXO-ALPHA-SIALIDASE"/>
    <property type="match status" value="1"/>
</dbReference>
<comment type="caution">
    <text evidence="1">The sequence shown here is derived from an EMBL/GenBank/DDBJ whole genome shotgun (WGS) entry which is preliminary data.</text>
</comment>
<evidence type="ECO:0000313" key="1">
    <source>
        <dbReference type="EMBL" id="RIH65473.1"/>
    </source>
</evidence>
<evidence type="ECO:0000313" key="2">
    <source>
        <dbReference type="Proteomes" id="UP000266441"/>
    </source>
</evidence>
<dbReference type="AlphaFoldDB" id="A0A399D1Y6"/>
<reference evidence="1 2" key="1">
    <citation type="journal article" date="2015" name="Int. J. Syst. Evol. Microbiol.">
        <title>Mariniphaga sediminis sp. nov., isolated from coastal sediment.</title>
        <authorList>
            <person name="Wang F.Q."/>
            <person name="Shen Q.Y."/>
            <person name="Chen G.J."/>
            <person name="Du Z.J."/>
        </authorList>
    </citation>
    <scope>NUCLEOTIDE SEQUENCE [LARGE SCALE GENOMIC DNA]</scope>
    <source>
        <strain evidence="1 2">SY21</strain>
    </source>
</reference>
<dbReference type="EMBL" id="QWET01000006">
    <property type="protein sequence ID" value="RIH65473.1"/>
    <property type="molecule type" value="Genomic_DNA"/>
</dbReference>
<dbReference type="Proteomes" id="UP000266441">
    <property type="component" value="Unassembled WGS sequence"/>
</dbReference>
<proteinExistence type="predicted"/>